<dbReference type="AlphaFoldDB" id="F4LPS6"/>
<reference evidence="3" key="1">
    <citation type="submission" date="2011-04" db="EMBL/GenBank/DDBJ databases">
        <title>The complete genome of Treponema brennaborense DSM 12168.</title>
        <authorList>
            <person name="Lucas S."/>
            <person name="Han J."/>
            <person name="Lapidus A."/>
            <person name="Bruce D."/>
            <person name="Goodwin L."/>
            <person name="Pitluck S."/>
            <person name="Peters L."/>
            <person name="Kyrpides N."/>
            <person name="Mavromatis K."/>
            <person name="Ivanova N."/>
            <person name="Mikhailova N."/>
            <person name="Pagani I."/>
            <person name="Teshima H."/>
            <person name="Detter J.C."/>
            <person name="Tapia R."/>
            <person name="Han C."/>
            <person name="Land M."/>
            <person name="Hauser L."/>
            <person name="Markowitz V."/>
            <person name="Cheng J.-F."/>
            <person name="Hugenholtz P."/>
            <person name="Woyke T."/>
            <person name="Wu D."/>
            <person name="Gronow S."/>
            <person name="Wellnitz S."/>
            <person name="Brambilla E."/>
            <person name="Klenk H.-P."/>
            <person name="Eisen J.A."/>
        </authorList>
    </citation>
    <scope>NUCLEOTIDE SEQUENCE [LARGE SCALE GENOMIC DNA]</scope>
    <source>
        <strain evidence="3">DSM 12168 / CIP 105900 / DD5/3</strain>
    </source>
</reference>
<evidence type="ECO:0000313" key="3">
    <source>
        <dbReference type="Proteomes" id="UP000006546"/>
    </source>
</evidence>
<dbReference type="Proteomes" id="UP000006546">
    <property type="component" value="Chromosome"/>
</dbReference>
<dbReference type="eggNOG" id="COG0438">
    <property type="taxonomic scope" value="Bacteria"/>
</dbReference>
<dbReference type="Gene3D" id="3.40.50.2000">
    <property type="entry name" value="Glycogen Phosphorylase B"/>
    <property type="match status" value="2"/>
</dbReference>
<evidence type="ECO:0000313" key="2">
    <source>
        <dbReference type="EMBL" id="AEE17072.1"/>
    </source>
</evidence>
<dbReference type="OrthoDB" id="9801609at2"/>
<dbReference type="STRING" id="906968.Trebr_1650"/>
<sequence>MKKICILSAGTLPVPPVRGGAVECLIDIVLQKNEVQKDAEFAVTSIYDSEAEKRALGYTQTKFYFSRIPAVMTLLDKIVYFAAQLVFKRKSNSFRCIFSRLYYIYSTKKVLIENDFDCVVAENHHSLFLVMKDKKINEKYADKFFYHAHNEPNGNFTCRKQIENCSKILTVSDFISKCYKKKYPHGKAEYKVVRNGIDTELFSQKLTDDERTEFRKLQGIKKDDFLIIFAGRLSAEKGIDKLCGAFSELSIQNARLMIVGTNFFGSNAKNTFQKWLAKIIENKINDVLFAGFVPYSEMWKYYAISDVAVLPSVCNEAALLTNIEACVSSLPVISTVSGGIPEYSNPKSSVLLNRNEKLVGEIIKNIEDLYKNQKERKELGRLNHDFAVKFSKNNFYESFMKEIGASL</sequence>
<keyword evidence="3" id="KW-1185">Reference proteome</keyword>
<evidence type="ECO:0000259" key="1">
    <source>
        <dbReference type="Pfam" id="PF00534"/>
    </source>
</evidence>
<organism evidence="2 3">
    <name type="scientific">Treponema brennaborense (strain DSM 12168 / CIP 105900 / DD5/3)</name>
    <dbReference type="NCBI Taxonomy" id="906968"/>
    <lineage>
        <taxon>Bacteria</taxon>
        <taxon>Pseudomonadati</taxon>
        <taxon>Spirochaetota</taxon>
        <taxon>Spirochaetia</taxon>
        <taxon>Spirochaetales</taxon>
        <taxon>Treponemataceae</taxon>
        <taxon>Treponema</taxon>
    </lineage>
</organism>
<dbReference type="InterPro" id="IPR050194">
    <property type="entry name" value="Glycosyltransferase_grp1"/>
</dbReference>
<dbReference type="CDD" id="cd03801">
    <property type="entry name" value="GT4_PimA-like"/>
    <property type="match status" value="1"/>
</dbReference>
<dbReference type="PANTHER" id="PTHR45947:SF3">
    <property type="entry name" value="SULFOQUINOVOSYL TRANSFERASE SQD2"/>
    <property type="match status" value="1"/>
</dbReference>
<dbReference type="PANTHER" id="PTHR45947">
    <property type="entry name" value="SULFOQUINOVOSYL TRANSFERASE SQD2"/>
    <property type="match status" value="1"/>
</dbReference>
<accession>F4LPS6</accession>
<feature type="domain" description="Glycosyl transferase family 1" evidence="1">
    <location>
        <begin position="211"/>
        <end position="380"/>
    </location>
</feature>
<gene>
    <name evidence="2" type="ordered locus">Trebr_1650</name>
</gene>
<dbReference type="InterPro" id="IPR001296">
    <property type="entry name" value="Glyco_trans_1"/>
</dbReference>
<keyword evidence="2" id="KW-0808">Transferase</keyword>
<name>F4LPS6_TREBD</name>
<protein>
    <submittedName>
        <fullName evidence="2">Glycosyl transferase group 1</fullName>
    </submittedName>
</protein>
<proteinExistence type="predicted"/>
<dbReference type="KEGG" id="tbe:Trebr_1650"/>
<dbReference type="GO" id="GO:0016757">
    <property type="term" value="F:glycosyltransferase activity"/>
    <property type="evidence" value="ECO:0007669"/>
    <property type="project" value="InterPro"/>
</dbReference>
<dbReference type="EMBL" id="CP002696">
    <property type="protein sequence ID" value="AEE17072.1"/>
    <property type="molecule type" value="Genomic_DNA"/>
</dbReference>
<dbReference type="HOGENOM" id="CLU_009583_38_3_12"/>
<dbReference type="SUPFAM" id="SSF53756">
    <property type="entry name" value="UDP-Glycosyltransferase/glycogen phosphorylase"/>
    <property type="match status" value="1"/>
</dbReference>
<dbReference type="RefSeq" id="WP_013758777.1">
    <property type="nucleotide sequence ID" value="NC_015500.1"/>
</dbReference>
<dbReference type="Pfam" id="PF00534">
    <property type="entry name" value="Glycos_transf_1"/>
    <property type="match status" value="1"/>
</dbReference>